<dbReference type="EMBL" id="JBHSTE010000005">
    <property type="protein sequence ID" value="MFC6334097.1"/>
    <property type="molecule type" value="Genomic_DNA"/>
</dbReference>
<keyword evidence="3" id="KW-1185">Reference proteome</keyword>
<protein>
    <recommendedName>
        <fullName evidence="4">Bacteriocin</fullName>
    </recommendedName>
</protein>
<keyword evidence="1" id="KW-0812">Transmembrane</keyword>
<proteinExistence type="predicted"/>
<keyword evidence="1" id="KW-0472">Membrane</keyword>
<comment type="caution">
    <text evidence="2">The sequence shown here is derived from an EMBL/GenBank/DDBJ whole genome shotgun (WGS) entry which is preliminary data.</text>
</comment>
<name>A0ABW1V8I5_9BACL</name>
<evidence type="ECO:0000313" key="3">
    <source>
        <dbReference type="Proteomes" id="UP001596233"/>
    </source>
</evidence>
<evidence type="ECO:0000256" key="1">
    <source>
        <dbReference type="SAM" id="Phobius"/>
    </source>
</evidence>
<evidence type="ECO:0000313" key="2">
    <source>
        <dbReference type="EMBL" id="MFC6334097.1"/>
    </source>
</evidence>
<organism evidence="2 3">
    <name type="scientific">Paenibacillus septentrionalis</name>
    <dbReference type="NCBI Taxonomy" id="429342"/>
    <lineage>
        <taxon>Bacteria</taxon>
        <taxon>Bacillati</taxon>
        <taxon>Bacillota</taxon>
        <taxon>Bacilli</taxon>
        <taxon>Bacillales</taxon>
        <taxon>Paenibacillaceae</taxon>
        <taxon>Paenibacillus</taxon>
    </lineage>
</organism>
<accession>A0ABW1V8I5</accession>
<dbReference type="RefSeq" id="WP_379236270.1">
    <property type="nucleotide sequence ID" value="NZ_JBHSTE010000005.1"/>
</dbReference>
<sequence>MTNQTLLLNNGAFTALTEQELCYVDGGGFWKSVAVGAVIGAATFAPTGGMIGTVTFPVVGTVSGYVVAGVIGAVGGAVAGAIKGAYYS</sequence>
<feature type="transmembrane region" description="Helical" evidence="1">
    <location>
        <begin position="33"/>
        <end position="56"/>
    </location>
</feature>
<gene>
    <name evidence="2" type="ORF">ACFP56_15825</name>
</gene>
<evidence type="ECO:0008006" key="4">
    <source>
        <dbReference type="Google" id="ProtNLM"/>
    </source>
</evidence>
<reference evidence="3" key="1">
    <citation type="journal article" date="2019" name="Int. J. Syst. Evol. Microbiol.">
        <title>The Global Catalogue of Microorganisms (GCM) 10K type strain sequencing project: providing services to taxonomists for standard genome sequencing and annotation.</title>
        <authorList>
            <consortium name="The Broad Institute Genomics Platform"/>
            <consortium name="The Broad Institute Genome Sequencing Center for Infectious Disease"/>
            <person name="Wu L."/>
            <person name="Ma J."/>
        </authorList>
    </citation>
    <scope>NUCLEOTIDE SEQUENCE [LARGE SCALE GENOMIC DNA]</scope>
    <source>
        <strain evidence="3">PCU 280</strain>
    </source>
</reference>
<feature type="transmembrane region" description="Helical" evidence="1">
    <location>
        <begin position="62"/>
        <end position="82"/>
    </location>
</feature>
<keyword evidence="1" id="KW-1133">Transmembrane helix</keyword>
<dbReference type="Proteomes" id="UP001596233">
    <property type="component" value="Unassembled WGS sequence"/>
</dbReference>